<comment type="caution">
    <text evidence="4">The sequence shown here is derived from an EMBL/GenBank/DDBJ whole genome shotgun (WGS) entry which is preliminary data.</text>
</comment>
<dbReference type="PANTHER" id="PTHR34997:SF1">
    <property type="entry name" value="PEPTIDOGLYCAN-BINDING LYSIN DOMAIN"/>
    <property type="match status" value="1"/>
</dbReference>
<reference evidence="4" key="2">
    <citation type="journal article" date="2023" name="IMA Fungus">
        <title>Comparative genomic study of the Penicillium genus elucidates a diverse pangenome and 15 lateral gene transfer events.</title>
        <authorList>
            <person name="Petersen C."/>
            <person name="Sorensen T."/>
            <person name="Nielsen M.R."/>
            <person name="Sondergaard T.E."/>
            <person name="Sorensen J.L."/>
            <person name="Fitzpatrick D.A."/>
            <person name="Frisvad J.C."/>
            <person name="Nielsen K.L."/>
        </authorList>
    </citation>
    <scope>NUCLEOTIDE SEQUENCE</scope>
    <source>
        <strain evidence="4">IBT 26290</strain>
    </source>
</reference>
<dbReference type="PROSITE" id="PS51782">
    <property type="entry name" value="LYSM"/>
    <property type="match status" value="1"/>
</dbReference>
<dbReference type="InterPro" id="IPR052210">
    <property type="entry name" value="LysM1-like"/>
</dbReference>
<gene>
    <name evidence="4" type="ORF">N7482_001276</name>
</gene>
<evidence type="ECO:0000256" key="2">
    <source>
        <dbReference type="ARBA" id="ARBA00023026"/>
    </source>
</evidence>
<proteinExistence type="predicted"/>
<dbReference type="InterPro" id="IPR036779">
    <property type="entry name" value="LysM_dom_sf"/>
</dbReference>
<sequence length="218" mass="23887">MFLFSPIPSPTLDGTNSRCGEFYKIGANENCATVEEKFGISSSDFLFLNPEVFTNCTNLQKDVYYCVEPVGYISTYPGYGGSTTGIPAFTRISMTDVPFPTRSYISGGYPVIPIANGTRTDCMEYAWFHETQFPGQEIELDCWNIAMFYEITGEEFVLWNPSMAKNGTRTSSSSKALISLVSATPSASPMVLPSSYNYPCTVSQSTSYCVAISTPTST</sequence>
<dbReference type="InterPro" id="IPR018392">
    <property type="entry name" value="LysM"/>
</dbReference>
<dbReference type="Gene3D" id="3.10.350.10">
    <property type="entry name" value="LysM domain"/>
    <property type="match status" value="1"/>
</dbReference>
<feature type="domain" description="LysM" evidence="3">
    <location>
        <begin position="21"/>
        <end position="67"/>
    </location>
</feature>
<dbReference type="EMBL" id="JAPQKN010000001">
    <property type="protein sequence ID" value="KAJ5175399.1"/>
    <property type="molecule type" value="Genomic_DNA"/>
</dbReference>
<evidence type="ECO:0000259" key="3">
    <source>
        <dbReference type="PROSITE" id="PS51782"/>
    </source>
</evidence>
<dbReference type="RefSeq" id="XP_056547007.1">
    <property type="nucleotide sequence ID" value="XM_056683401.1"/>
</dbReference>
<dbReference type="OrthoDB" id="5985073at2759"/>
<dbReference type="AlphaFoldDB" id="A0A9W9LTR4"/>
<dbReference type="Proteomes" id="UP001149163">
    <property type="component" value="Unassembled WGS sequence"/>
</dbReference>
<protein>
    <recommendedName>
        <fullName evidence="3">LysM domain-containing protein</fullName>
    </recommendedName>
</protein>
<dbReference type="PANTHER" id="PTHR34997">
    <property type="entry name" value="AM15"/>
    <property type="match status" value="1"/>
</dbReference>
<evidence type="ECO:0000313" key="5">
    <source>
        <dbReference type="Proteomes" id="UP001149163"/>
    </source>
</evidence>
<keyword evidence="1" id="KW-0147">Chitin-binding</keyword>
<name>A0A9W9LTR4_9EURO</name>
<dbReference type="GeneID" id="81422577"/>
<dbReference type="GO" id="GO:0008061">
    <property type="term" value="F:chitin binding"/>
    <property type="evidence" value="ECO:0007669"/>
    <property type="project" value="UniProtKB-KW"/>
</dbReference>
<accession>A0A9W9LTR4</accession>
<organism evidence="4 5">
    <name type="scientific">Penicillium canariense</name>
    <dbReference type="NCBI Taxonomy" id="189055"/>
    <lineage>
        <taxon>Eukaryota</taxon>
        <taxon>Fungi</taxon>
        <taxon>Dikarya</taxon>
        <taxon>Ascomycota</taxon>
        <taxon>Pezizomycotina</taxon>
        <taxon>Eurotiomycetes</taxon>
        <taxon>Eurotiomycetidae</taxon>
        <taxon>Eurotiales</taxon>
        <taxon>Aspergillaceae</taxon>
        <taxon>Penicillium</taxon>
    </lineage>
</organism>
<evidence type="ECO:0000256" key="1">
    <source>
        <dbReference type="ARBA" id="ARBA00022669"/>
    </source>
</evidence>
<evidence type="ECO:0000313" key="4">
    <source>
        <dbReference type="EMBL" id="KAJ5175399.1"/>
    </source>
</evidence>
<keyword evidence="2" id="KW-0843">Virulence</keyword>
<reference evidence="4" key="1">
    <citation type="submission" date="2022-11" db="EMBL/GenBank/DDBJ databases">
        <authorList>
            <person name="Petersen C."/>
        </authorList>
    </citation>
    <scope>NUCLEOTIDE SEQUENCE</scope>
    <source>
        <strain evidence="4">IBT 26290</strain>
    </source>
</reference>
<keyword evidence="5" id="KW-1185">Reference proteome</keyword>